<dbReference type="EMBL" id="CP163431">
    <property type="protein sequence ID" value="XDQ02195.1"/>
    <property type="molecule type" value="Genomic_DNA"/>
</dbReference>
<sequence length="105" mass="11434">MKGFGIKVILVEPTGYATEWAGPSAIQTDRLPAYDDFRAAMTGISSRRDDPSATQAAILTVVDAEQPPLRTLFGEGPLEMITKECQARLDGWRAWDEVSKSAFGS</sequence>
<dbReference type="GO" id="GO:0016491">
    <property type="term" value="F:oxidoreductase activity"/>
    <property type="evidence" value="ECO:0007669"/>
    <property type="project" value="UniProtKB-KW"/>
</dbReference>
<keyword evidence="2" id="KW-0560">Oxidoreductase</keyword>
<organism evidence="3">
    <name type="scientific">Streptomyces sp. R08</name>
    <dbReference type="NCBI Taxonomy" id="3238624"/>
    <lineage>
        <taxon>Bacteria</taxon>
        <taxon>Bacillati</taxon>
        <taxon>Actinomycetota</taxon>
        <taxon>Actinomycetes</taxon>
        <taxon>Kitasatosporales</taxon>
        <taxon>Streptomycetaceae</taxon>
        <taxon>Streptomyces</taxon>
    </lineage>
</organism>
<gene>
    <name evidence="3" type="ORF">AB5J58_19190</name>
</gene>
<evidence type="ECO:0008006" key="4">
    <source>
        <dbReference type="Google" id="ProtNLM"/>
    </source>
</evidence>
<protein>
    <recommendedName>
        <fullName evidence="4">Short chain dehydrogenase</fullName>
    </recommendedName>
</protein>
<dbReference type="InterPro" id="IPR051911">
    <property type="entry name" value="SDR_oxidoreductase"/>
</dbReference>
<reference evidence="3" key="1">
    <citation type="submission" date="2024-07" db="EMBL/GenBank/DDBJ databases">
        <authorList>
            <person name="Yu S.T."/>
        </authorList>
    </citation>
    <scope>NUCLEOTIDE SEQUENCE</scope>
    <source>
        <strain evidence="3">R08</strain>
    </source>
</reference>
<dbReference type="Gene3D" id="3.40.50.720">
    <property type="entry name" value="NAD(P)-binding Rossmann-like Domain"/>
    <property type="match status" value="1"/>
</dbReference>
<evidence type="ECO:0000256" key="2">
    <source>
        <dbReference type="ARBA" id="ARBA00023002"/>
    </source>
</evidence>
<evidence type="ECO:0000313" key="3">
    <source>
        <dbReference type="EMBL" id="XDQ02195.1"/>
    </source>
</evidence>
<dbReference type="RefSeq" id="WP_369188377.1">
    <property type="nucleotide sequence ID" value="NZ_CP163431.1"/>
</dbReference>
<dbReference type="PANTHER" id="PTHR43976:SF16">
    <property type="entry name" value="SHORT-CHAIN DEHYDROGENASE_REDUCTASE FAMILY PROTEIN"/>
    <property type="match status" value="1"/>
</dbReference>
<dbReference type="AlphaFoldDB" id="A0AB39M8N7"/>
<name>A0AB39M8N7_9ACTN</name>
<dbReference type="PANTHER" id="PTHR43976">
    <property type="entry name" value="SHORT CHAIN DEHYDROGENASE"/>
    <property type="match status" value="1"/>
</dbReference>
<accession>A0AB39M8N7</accession>
<proteinExistence type="inferred from homology"/>
<evidence type="ECO:0000256" key="1">
    <source>
        <dbReference type="ARBA" id="ARBA00006484"/>
    </source>
</evidence>
<comment type="similarity">
    <text evidence="1">Belongs to the short-chain dehydrogenases/reductases (SDR) family.</text>
</comment>